<dbReference type="InterPro" id="IPR006626">
    <property type="entry name" value="PbH1"/>
</dbReference>
<reference evidence="3 4" key="1">
    <citation type="journal article" date="2019" name="Int. J. Syst. Evol. Microbiol.">
        <title>The Global Catalogue of Microorganisms (GCM) 10K type strain sequencing project: providing services to taxonomists for standard genome sequencing and annotation.</title>
        <authorList>
            <consortium name="The Broad Institute Genomics Platform"/>
            <consortium name="The Broad Institute Genome Sequencing Center for Infectious Disease"/>
            <person name="Wu L."/>
            <person name="Ma J."/>
        </authorList>
    </citation>
    <scope>NUCLEOTIDE SEQUENCE [LARGE SCALE GENOMIC DNA]</scope>
    <source>
        <strain evidence="3 4">JCM 17504</strain>
    </source>
</reference>
<protein>
    <recommendedName>
        <fullName evidence="2">Periplasmic copper-binding protein NosD beta helix domain-containing protein</fullName>
    </recommendedName>
</protein>
<gene>
    <name evidence="3" type="ORF">GCM10025751_55700</name>
</gene>
<feature type="region of interest" description="Disordered" evidence="1">
    <location>
        <begin position="90"/>
        <end position="109"/>
    </location>
</feature>
<comment type="caution">
    <text evidence="3">The sequence shown here is derived from an EMBL/GenBank/DDBJ whole genome shotgun (WGS) entry which is preliminary data.</text>
</comment>
<dbReference type="Proteomes" id="UP001501729">
    <property type="component" value="Unassembled WGS sequence"/>
</dbReference>
<evidence type="ECO:0000259" key="2">
    <source>
        <dbReference type="Pfam" id="PF05048"/>
    </source>
</evidence>
<dbReference type="Gene3D" id="2.160.20.10">
    <property type="entry name" value="Single-stranded right-handed beta-helix, Pectin lyase-like"/>
    <property type="match status" value="1"/>
</dbReference>
<name>A0AAV3URD2_9EURY</name>
<dbReference type="AlphaFoldDB" id="A0AAV3URD2"/>
<dbReference type="Pfam" id="PF05048">
    <property type="entry name" value="NosD"/>
    <property type="match status" value="1"/>
</dbReference>
<dbReference type="SUPFAM" id="SSF51126">
    <property type="entry name" value="Pectin lyase-like"/>
    <property type="match status" value="1"/>
</dbReference>
<dbReference type="InterPro" id="IPR012334">
    <property type="entry name" value="Pectin_lyas_fold"/>
</dbReference>
<evidence type="ECO:0000256" key="1">
    <source>
        <dbReference type="SAM" id="MobiDB-lite"/>
    </source>
</evidence>
<dbReference type="InterPro" id="IPR011050">
    <property type="entry name" value="Pectin_lyase_fold/virulence"/>
</dbReference>
<proteinExistence type="predicted"/>
<keyword evidence="4" id="KW-1185">Reference proteome</keyword>
<evidence type="ECO:0000313" key="4">
    <source>
        <dbReference type="Proteomes" id="UP001501729"/>
    </source>
</evidence>
<feature type="domain" description="Periplasmic copper-binding protein NosD beta helix" evidence="2">
    <location>
        <begin position="19"/>
        <end position="93"/>
    </location>
</feature>
<accession>A0AAV3URD2</accession>
<dbReference type="SMART" id="SM00710">
    <property type="entry name" value="PbH1"/>
    <property type="match status" value="4"/>
</dbReference>
<organism evidence="3 4">
    <name type="scientific">Haladaptatus pallidirubidus</name>
    <dbReference type="NCBI Taxonomy" id="1008152"/>
    <lineage>
        <taxon>Archaea</taxon>
        <taxon>Methanobacteriati</taxon>
        <taxon>Methanobacteriota</taxon>
        <taxon>Stenosarchaea group</taxon>
        <taxon>Halobacteria</taxon>
        <taxon>Halobacteriales</taxon>
        <taxon>Haladaptataceae</taxon>
        <taxon>Haladaptatus</taxon>
    </lineage>
</organism>
<evidence type="ECO:0000313" key="3">
    <source>
        <dbReference type="EMBL" id="GAA5065157.1"/>
    </source>
</evidence>
<dbReference type="EMBL" id="BAABKX010000030">
    <property type="protein sequence ID" value="GAA5065157.1"/>
    <property type="molecule type" value="Genomic_DNA"/>
</dbReference>
<dbReference type="InterPro" id="IPR007742">
    <property type="entry name" value="NosD_dom"/>
</dbReference>
<sequence>MSNPHGVSDVTVRSVKATRWNRGVHIANASDIMIRDVDAWRNAEGVTIWNSTNSKVIGGRLTNNLFGIIIDQPSNDISISSIHFEGNTVGNVSRGEYNQDRSQPHVQRQ</sequence>